<dbReference type="Proteomes" id="UP000001937">
    <property type="component" value="Chromosome"/>
</dbReference>
<keyword evidence="2" id="KW-1185">Reference proteome</keyword>
<evidence type="ECO:0000313" key="2">
    <source>
        <dbReference type="Proteomes" id="UP000001937"/>
    </source>
</evidence>
<protein>
    <submittedName>
        <fullName evidence="1">Uncharacterized protein</fullName>
    </submittedName>
</protein>
<organism evidence="1 2">
    <name type="scientific">Frankia casuarinae (strain DSM 45818 / CECT 9043 / HFP020203 / CcI3)</name>
    <dbReference type="NCBI Taxonomy" id="106370"/>
    <lineage>
        <taxon>Bacteria</taxon>
        <taxon>Bacillati</taxon>
        <taxon>Actinomycetota</taxon>
        <taxon>Actinomycetes</taxon>
        <taxon>Frankiales</taxon>
        <taxon>Frankiaceae</taxon>
        <taxon>Frankia</taxon>
    </lineage>
</organism>
<evidence type="ECO:0000313" key="1">
    <source>
        <dbReference type="EMBL" id="ABD11582.1"/>
    </source>
</evidence>
<name>Q2JAW0_FRACC</name>
<sequence length="190" mass="20457">MSGAGIPPGRKIVQAVNAGHGPPMGFRDVSSTQRIVVVRRLVTRPVGRILPAETPSGAITASKCLLRHQRTTIESPSLWCKPVACRDLRSDINGASMASATSVHKGWKIFFTREETEMVANGVDIAAIVSAVIPEPATATVASVAPRILAFYANRALKINKRLGLEVNMPSPNFPVRTETIGPPVWPFRI</sequence>
<dbReference type="AlphaFoldDB" id="Q2JAW0"/>
<gene>
    <name evidence="1" type="ordered locus">Francci3_2213</name>
</gene>
<proteinExistence type="predicted"/>
<dbReference type="HOGENOM" id="CLU_1426085_0_0_11"/>
<accession>Q2JAW0</accession>
<reference evidence="1 2" key="1">
    <citation type="journal article" date="2007" name="Genome Res.">
        <title>Genome characteristics of facultatively symbiotic Frankia sp. strains reflect host range and host plant biogeography.</title>
        <authorList>
            <person name="Normand P."/>
            <person name="Lapierre P."/>
            <person name="Tisa L.S."/>
            <person name="Gogarten J.P."/>
            <person name="Alloisio N."/>
            <person name="Bagnarol E."/>
            <person name="Bassi C.A."/>
            <person name="Berry A.M."/>
            <person name="Bickhart D.M."/>
            <person name="Choisne N."/>
            <person name="Couloux A."/>
            <person name="Cournoyer B."/>
            <person name="Cruveiller S."/>
            <person name="Daubin V."/>
            <person name="Demange N."/>
            <person name="Francino M.P."/>
            <person name="Goltsman E."/>
            <person name="Huang Y."/>
            <person name="Kopp O.R."/>
            <person name="Labarre L."/>
            <person name="Lapidus A."/>
            <person name="Lavire C."/>
            <person name="Marechal J."/>
            <person name="Martinez M."/>
            <person name="Mastronunzio J.E."/>
            <person name="Mullin B.C."/>
            <person name="Niemann J."/>
            <person name="Pujic P."/>
            <person name="Rawnsley T."/>
            <person name="Rouy Z."/>
            <person name="Schenowitz C."/>
            <person name="Sellstedt A."/>
            <person name="Tavares F."/>
            <person name="Tomkins J.P."/>
            <person name="Vallenet D."/>
            <person name="Valverde C."/>
            <person name="Wall L.G."/>
            <person name="Wang Y."/>
            <person name="Medigue C."/>
            <person name="Benson D.R."/>
        </authorList>
    </citation>
    <scope>NUCLEOTIDE SEQUENCE [LARGE SCALE GENOMIC DNA]</scope>
    <source>
        <strain evidence="2">DSM 45818 / CECT 9043 / CcI3</strain>
    </source>
</reference>
<dbReference type="KEGG" id="fra:Francci3_2213"/>
<dbReference type="EMBL" id="CP000249">
    <property type="protein sequence ID" value="ABD11582.1"/>
    <property type="molecule type" value="Genomic_DNA"/>
</dbReference>